<dbReference type="InterPro" id="IPR003746">
    <property type="entry name" value="DUF167"/>
</dbReference>
<dbReference type="PANTHER" id="PTHR13420:SF7">
    <property type="entry name" value="UPF0235 PROTEIN C15ORF40"/>
    <property type="match status" value="1"/>
</dbReference>
<evidence type="ECO:0000313" key="3">
    <source>
        <dbReference type="EMBL" id="MXN65012.1"/>
    </source>
</evidence>
<comment type="similarity">
    <text evidence="1 2">Belongs to the UPF0235 family.</text>
</comment>
<dbReference type="SMART" id="SM01152">
    <property type="entry name" value="DUF167"/>
    <property type="match status" value="1"/>
</dbReference>
<protein>
    <recommendedName>
        <fullName evidence="2">UPF0235 protein GR183_08845</fullName>
    </recommendedName>
</protein>
<reference evidence="3 4" key="1">
    <citation type="submission" date="2019-12" db="EMBL/GenBank/DDBJ databases">
        <authorList>
            <person name="Li M."/>
        </authorList>
    </citation>
    <scope>NUCLEOTIDE SEQUENCE [LARGE SCALE GENOMIC DNA]</scope>
    <source>
        <strain evidence="3 4">GBMRC 2046</strain>
    </source>
</reference>
<dbReference type="NCBIfam" id="NF002348">
    <property type="entry name" value="PRK01310.1"/>
    <property type="match status" value="1"/>
</dbReference>
<keyword evidence="4" id="KW-1185">Reference proteome</keyword>
<sequence>MVVTISSACPWQETGDGLRLFLRVTPKAAKDGIDGIKTLDDGRKVVLVRVRAIPDKGAANKAVCTVVAKALGVAKSSVALESGSTSRFKTLRIDGDAQQIAASLTALAGSC</sequence>
<proteinExistence type="inferred from homology"/>
<evidence type="ECO:0000256" key="2">
    <source>
        <dbReference type="HAMAP-Rule" id="MF_00634"/>
    </source>
</evidence>
<dbReference type="PANTHER" id="PTHR13420">
    <property type="entry name" value="UPF0235 PROTEIN C15ORF40"/>
    <property type="match status" value="1"/>
</dbReference>
<dbReference type="InterPro" id="IPR036591">
    <property type="entry name" value="YggU-like_sf"/>
</dbReference>
<dbReference type="EMBL" id="WUMV01000003">
    <property type="protein sequence ID" value="MXN65012.1"/>
    <property type="molecule type" value="Genomic_DNA"/>
</dbReference>
<organism evidence="3 4">
    <name type="scientific">Stappia sediminis</name>
    <dbReference type="NCBI Taxonomy" id="2692190"/>
    <lineage>
        <taxon>Bacteria</taxon>
        <taxon>Pseudomonadati</taxon>
        <taxon>Pseudomonadota</taxon>
        <taxon>Alphaproteobacteria</taxon>
        <taxon>Hyphomicrobiales</taxon>
        <taxon>Stappiaceae</taxon>
        <taxon>Stappia</taxon>
    </lineage>
</organism>
<dbReference type="SUPFAM" id="SSF69786">
    <property type="entry name" value="YggU-like"/>
    <property type="match status" value="1"/>
</dbReference>
<evidence type="ECO:0000313" key="4">
    <source>
        <dbReference type="Proteomes" id="UP000433101"/>
    </source>
</evidence>
<comment type="caution">
    <text evidence="3">The sequence shown here is derived from an EMBL/GenBank/DDBJ whole genome shotgun (WGS) entry which is preliminary data.</text>
</comment>
<accession>A0A7X3S7Q6</accession>
<dbReference type="Gene3D" id="3.30.1200.10">
    <property type="entry name" value="YggU-like"/>
    <property type="match status" value="1"/>
</dbReference>
<dbReference type="Proteomes" id="UP000433101">
    <property type="component" value="Unassembled WGS sequence"/>
</dbReference>
<name>A0A7X3S7Q6_9HYPH</name>
<dbReference type="Pfam" id="PF02594">
    <property type="entry name" value="DUF167"/>
    <property type="match status" value="1"/>
</dbReference>
<dbReference type="GO" id="GO:0005737">
    <property type="term" value="C:cytoplasm"/>
    <property type="evidence" value="ECO:0007669"/>
    <property type="project" value="TreeGrafter"/>
</dbReference>
<dbReference type="AlphaFoldDB" id="A0A7X3S7Q6"/>
<evidence type="ECO:0000256" key="1">
    <source>
        <dbReference type="ARBA" id="ARBA00010364"/>
    </source>
</evidence>
<dbReference type="HAMAP" id="MF_00634">
    <property type="entry name" value="UPF0235"/>
    <property type="match status" value="1"/>
</dbReference>
<gene>
    <name evidence="3" type="ORF">GR183_08845</name>
</gene>
<dbReference type="NCBIfam" id="TIGR00251">
    <property type="entry name" value="DUF167 family protein"/>
    <property type="match status" value="1"/>
</dbReference>